<dbReference type="InterPro" id="IPR007392">
    <property type="entry name" value="GD_AH_second"/>
</dbReference>
<dbReference type="GO" id="GO:0019698">
    <property type="term" value="P:D-galacturonate catabolic process"/>
    <property type="evidence" value="ECO:0007669"/>
    <property type="project" value="TreeGrafter"/>
</dbReference>
<dbReference type="PANTHER" id="PTHR30536">
    <property type="entry name" value="ALTRONATE/GALACTARATE DEHYDRATASE"/>
    <property type="match status" value="1"/>
</dbReference>
<evidence type="ECO:0000313" key="2">
    <source>
        <dbReference type="EMBL" id="CAB4691275.1"/>
    </source>
</evidence>
<protein>
    <submittedName>
        <fullName evidence="2">Unannotated protein</fullName>
    </submittedName>
</protein>
<proteinExistence type="predicted"/>
<dbReference type="AlphaFoldDB" id="A0A6J6P3L8"/>
<dbReference type="GO" id="GO:0016829">
    <property type="term" value="F:lyase activity"/>
    <property type="evidence" value="ECO:0007669"/>
    <property type="project" value="InterPro"/>
</dbReference>
<organism evidence="2">
    <name type="scientific">freshwater metagenome</name>
    <dbReference type="NCBI Taxonomy" id="449393"/>
    <lineage>
        <taxon>unclassified sequences</taxon>
        <taxon>metagenomes</taxon>
        <taxon>ecological metagenomes</taxon>
    </lineage>
</organism>
<reference evidence="2" key="1">
    <citation type="submission" date="2020-05" db="EMBL/GenBank/DDBJ databases">
        <authorList>
            <person name="Chiriac C."/>
            <person name="Salcher M."/>
            <person name="Ghai R."/>
            <person name="Kavagutti S V."/>
        </authorList>
    </citation>
    <scope>NUCLEOTIDE SEQUENCE</scope>
</reference>
<evidence type="ECO:0000259" key="1">
    <source>
        <dbReference type="Pfam" id="PF04295"/>
    </source>
</evidence>
<feature type="domain" description="D-galactarate/Altronate dehydratase second" evidence="1">
    <location>
        <begin position="5"/>
        <end position="128"/>
    </location>
</feature>
<dbReference type="EMBL" id="CAEZXV010000002">
    <property type="protein sequence ID" value="CAB4691275.1"/>
    <property type="molecule type" value="Genomic_DNA"/>
</dbReference>
<name>A0A6J6P3L8_9ZZZZ</name>
<dbReference type="InterPro" id="IPR052172">
    <property type="entry name" value="UxaA_altronate/galactarate_dh"/>
</dbReference>
<accession>A0A6J6P3L8</accession>
<dbReference type="Pfam" id="PF04295">
    <property type="entry name" value="GD_AH_second"/>
    <property type="match status" value="1"/>
</dbReference>
<gene>
    <name evidence="2" type="ORF">UFOPK2598_00058</name>
</gene>
<sequence>MSMKGFDHGNRGIGVRNHQLILPSVVCSTRVSSRIAREVGAVTFAHQHGCGFIGNDVGRITDYFAALANHPNVSSTLIVGLGCETLQGNELADKLLTKNKSTNYLVTQESGGVAGTVSSGISAARELSANFPTAQTVLPRLHLGIDLSNDDFKVDEIVAALTEVGVDITVAASHKNSGLNFSDLMEAGVHVILSFPDPNQPPSGFPLIPTINVSSGSPLHLAIANDFDLGPKAESEEIMEKIYNVVNGELTKVEAIGAGEIIAAREVRSV</sequence>
<dbReference type="PANTHER" id="PTHR30536:SF5">
    <property type="entry name" value="ALTRONATE DEHYDRATASE"/>
    <property type="match status" value="1"/>
</dbReference>